<evidence type="ECO:0000313" key="2">
    <source>
        <dbReference type="Proteomes" id="UP000499080"/>
    </source>
</evidence>
<evidence type="ECO:0000313" key="1">
    <source>
        <dbReference type="EMBL" id="GBN00974.1"/>
    </source>
</evidence>
<dbReference type="EMBL" id="BGPR01004568">
    <property type="protein sequence ID" value="GBN00974.1"/>
    <property type="molecule type" value="Genomic_DNA"/>
</dbReference>
<comment type="caution">
    <text evidence="1">The sequence shown here is derived from an EMBL/GenBank/DDBJ whole genome shotgun (WGS) entry which is preliminary data.</text>
</comment>
<reference evidence="1 2" key="1">
    <citation type="journal article" date="2019" name="Sci. Rep.">
        <title>Orb-weaving spider Araneus ventricosus genome elucidates the spidroin gene catalogue.</title>
        <authorList>
            <person name="Kono N."/>
            <person name="Nakamura H."/>
            <person name="Ohtoshi R."/>
            <person name="Moran D.A.P."/>
            <person name="Shinohara A."/>
            <person name="Yoshida Y."/>
            <person name="Fujiwara M."/>
            <person name="Mori M."/>
            <person name="Tomita M."/>
            <person name="Arakawa K."/>
        </authorList>
    </citation>
    <scope>NUCLEOTIDE SEQUENCE [LARGE SCALE GENOMIC DNA]</scope>
</reference>
<gene>
    <name evidence="1" type="ORF">AVEN_106686_1</name>
</gene>
<sequence length="106" mass="12162">MLHSLRYSSYSLSITDLPRSVPIKGPSLIFSKKRLKPLVGKGAKKRAFQNRAADICHALVRADDVFVSLPLLLVFQRSTDPRDHIPRKFCDSLCRIFFFLSQHCHH</sequence>
<name>A0A4Y2KE20_ARAVE</name>
<dbReference type="Proteomes" id="UP000499080">
    <property type="component" value="Unassembled WGS sequence"/>
</dbReference>
<organism evidence="1 2">
    <name type="scientific">Araneus ventricosus</name>
    <name type="common">Orbweaver spider</name>
    <name type="synonym">Epeira ventricosa</name>
    <dbReference type="NCBI Taxonomy" id="182803"/>
    <lineage>
        <taxon>Eukaryota</taxon>
        <taxon>Metazoa</taxon>
        <taxon>Ecdysozoa</taxon>
        <taxon>Arthropoda</taxon>
        <taxon>Chelicerata</taxon>
        <taxon>Arachnida</taxon>
        <taxon>Araneae</taxon>
        <taxon>Araneomorphae</taxon>
        <taxon>Entelegynae</taxon>
        <taxon>Araneoidea</taxon>
        <taxon>Araneidae</taxon>
        <taxon>Araneus</taxon>
    </lineage>
</organism>
<dbReference type="AlphaFoldDB" id="A0A4Y2KE20"/>
<protein>
    <submittedName>
        <fullName evidence="1">Uncharacterized protein</fullName>
    </submittedName>
</protein>
<proteinExistence type="predicted"/>
<accession>A0A4Y2KE20</accession>
<keyword evidence="2" id="KW-1185">Reference proteome</keyword>